<evidence type="ECO:0000256" key="1">
    <source>
        <dbReference type="ARBA" id="ARBA00004115"/>
    </source>
</evidence>
<evidence type="ECO:0000313" key="12">
    <source>
        <dbReference type="EnsemblMetazoa" id="AALFPA23_006370.P8260"/>
    </source>
</evidence>
<keyword evidence="7 9" id="KW-1133">Transmembrane helix</keyword>
<feature type="chain" id="PRO_5014496592" description="ER membrane protein complex subunit 10" evidence="10">
    <location>
        <begin position="20"/>
        <end position="230"/>
    </location>
</feature>
<organism evidence="11">
    <name type="scientific">Aedes albopictus</name>
    <name type="common">Asian tiger mosquito</name>
    <name type="synonym">Stegomyia albopicta</name>
    <dbReference type="NCBI Taxonomy" id="7160"/>
    <lineage>
        <taxon>Eukaryota</taxon>
        <taxon>Metazoa</taxon>
        <taxon>Ecdysozoa</taxon>
        <taxon>Arthropoda</taxon>
        <taxon>Hexapoda</taxon>
        <taxon>Insecta</taxon>
        <taxon>Pterygota</taxon>
        <taxon>Neoptera</taxon>
        <taxon>Endopterygota</taxon>
        <taxon>Diptera</taxon>
        <taxon>Nematocera</taxon>
        <taxon>Culicoidea</taxon>
        <taxon>Culicidae</taxon>
        <taxon>Culicinae</taxon>
        <taxon>Aedini</taxon>
        <taxon>Aedes</taxon>
        <taxon>Stegomyia</taxon>
    </lineage>
</organism>
<name>A0A023EMQ7_AEDAL</name>
<reference evidence="13" key="2">
    <citation type="journal article" date="2015" name="Proc. Natl. Acad. Sci. U.S.A.">
        <title>Genome sequence of the Asian Tiger mosquito, Aedes albopictus, reveals insights into its biology, genetics, and evolution.</title>
        <authorList>
            <person name="Chen X.G."/>
            <person name="Jiang X."/>
            <person name="Gu J."/>
            <person name="Xu M."/>
            <person name="Wu Y."/>
            <person name="Deng Y."/>
            <person name="Zhang C."/>
            <person name="Bonizzoni M."/>
            <person name="Dermauw W."/>
            <person name="Vontas J."/>
            <person name="Armbruster P."/>
            <person name="Huang X."/>
            <person name="Yang Y."/>
            <person name="Zhang H."/>
            <person name="He W."/>
            <person name="Peng H."/>
            <person name="Liu Y."/>
            <person name="Wu K."/>
            <person name="Chen J."/>
            <person name="Lirakis M."/>
            <person name="Topalis P."/>
            <person name="Van Leeuwen T."/>
            <person name="Hall A.B."/>
            <person name="Jiang X."/>
            <person name="Thorpe C."/>
            <person name="Mueller R.L."/>
            <person name="Sun C."/>
            <person name="Waterhouse R.M."/>
            <person name="Yan G."/>
            <person name="Tu Z.J."/>
            <person name="Fang X."/>
            <person name="James A.A."/>
        </authorList>
    </citation>
    <scope>NUCLEOTIDE SEQUENCE [LARGE SCALE GENOMIC DNA]</scope>
    <source>
        <strain evidence="13">Foshan</strain>
    </source>
</reference>
<accession>A0A023EMQ7</accession>
<evidence type="ECO:0000256" key="4">
    <source>
        <dbReference type="ARBA" id="ARBA00022692"/>
    </source>
</evidence>
<protein>
    <recommendedName>
        <fullName evidence="3">ER membrane protein complex subunit 10</fullName>
    </recommendedName>
</protein>
<evidence type="ECO:0000256" key="5">
    <source>
        <dbReference type="ARBA" id="ARBA00022729"/>
    </source>
</evidence>
<comment type="similarity">
    <text evidence="2">Belongs to the EMC10 family.</text>
</comment>
<keyword evidence="8 9" id="KW-0472">Membrane</keyword>
<proteinExistence type="evidence at transcript level"/>
<dbReference type="STRING" id="7160.A0A023EMQ7"/>
<evidence type="ECO:0000256" key="9">
    <source>
        <dbReference type="SAM" id="Phobius"/>
    </source>
</evidence>
<evidence type="ECO:0000256" key="7">
    <source>
        <dbReference type="ARBA" id="ARBA00022989"/>
    </source>
</evidence>
<dbReference type="PANTHER" id="PTHR21397">
    <property type="entry name" value="CHROMATIN COMPLEXES SUBUNIT BAP18-RELATED"/>
    <property type="match status" value="1"/>
</dbReference>
<evidence type="ECO:0000256" key="3">
    <source>
        <dbReference type="ARBA" id="ARBA00020105"/>
    </source>
</evidence>
<dbReference type="AlphaFoldDB" id="A0A023EMQ7"/>
<dbReference type="CDD" id="cd22209">
    <property type="entry name" value="EMC10"/>
    <property type="match status" value="1"/>
</dbReference>
<dbReference type="EMBL" id="GAPW01003973">
    <property type="protein sequence ID" value="JAC09625.1"/>
    <property type="molecule type" value="mRNA"/>
</dbReference>
<keyword evidence="13" id="KW-1185">Reference proteome</keyword>
<evidence type="ECO:0000256" key="2">
    <source>
        <dbReference type="ARBA" id="ARBA00007695"/>
    </source>
</evidence>
<dbReference type="VEuPathDB" id="VectorBase:AALF017713"/>
<sequence length="230" mass="25753">MMRKVLFAILCNLVLVLHATHLEYDGWLNIELYHALDVHEPQKFTSRGNVTITSLNSGASSVSQEPLTVHERNQLRKLAEENRLYRLEAHVLEADGTRSKFMTSSKACALAKSQLADVLWVSLDHAGSVTAITQSVNNGNTDNCRDLTARDFEALDEFNTDVYVKPMESAPIPDTASFIQKLEREREARERGETKDNRGFFAKYWMYIVPVAILVLISGATNPEAAGGQR</sequence>
<keyword evidence="5 10" id="KW-0732">Signal</keyword>
<dbReference type="VEuPathDB" id="VectorBase:AALC636_010055"/>
<reference evidence="11" key="1">
    <citation type="journal article" date="2014" name="PLoS Negl. Trop. Dis.">
        <title>Identification and characterization of seminal fluid proteins in the Asian tiger mosquito, Aedes albopictus.</title>
        <authorList>
            <person name="Boes K.E."/>
            <person name="Ribeiro J.M."/>
            <person name="Wong A."/>
            <person name="Harrington L.C."/>
            <person name="Wolfner M.F."/>
            <person name="Sirot L.K."/>
        </authorList>
    </citation>
    <scope>NUCLEOTIDE SEQUENCE</scope>
    <source>
        <tissue evidence="11">Reproductive organs</tissue>
    </source>
</reference>
<dbReference type="Proteomes" id="UP000069940">
    <property type="component" value="Unassembled WGS sequence"/>
</dbReference>
<reference evidence="12" key="3">
    <citation type="submission" date="2025-05" db="UniProtKB">
        <authorList>
            <consortium name="EnsemblMetazoa"/>
        </authorList>
    </citation>
    <scope>IDENTIFICATION</scope>
    <source>
        <strain evidence="12">Foshan</strain>
    </source>
</reference>
<dbReference type="PANTHER" id="PTHR21397:SF4">
    <property type="entry name" value="ER MEMBRANE PROTEIN COMPLEX SUBUNIT 10"/>
    <property type="match status" value="1"/>
</dbReference>
<feature type="signal peptide" evidence="10">
    <location>
        <begin position="1"/>
        <end position="19"/>
    </location>
</feature>
<evidence type="ECO:0000256" key="6">
    <source>
        <dbReference type="ARBA" id="ARBA00022824"/>
    </source>
</evidence>
<evidence type="ECO:0000313" key="11">
    <source>
        <dbReference type="EMBL" id="JAC09624.1"/>
    </source>
</evidence>
<dbReference type="EMBL" id="GAPW01003974">
    <property type="protein sequence ID" value="JAC09624.1"/>
    <property type="molecule type" value="mRNA"/>
</dbReference>
<dbReference type="GO" id="GO:0072546">
    <property type="term" value="C:EMC complex"/>
    <property type="evidence" value="ECO:0007669"/>
    <property type="project" value="TreeGrafter"/>
</dbReference>
<evidence type="ECO:0000256" key="10">
    <source>
        <dbReference type="SAM" id="SignalP"/>
    </source>
</evidence>
<evidence type="ECO:0000256" key="8">
    <source>
        <dbReference type="ARBA" id="ARBA00023136"/>
    </source>
</evidence>
<comment type="subcellular location">
    <subcellularLocation>
        <location evidence="1">Endoplasmic reticulum membrane</location>
        <topology evidence="1">Single-pass type I membrane protein</topology>
    </subcellularLocation>
</comment>
<dbReference type="Pfam" id="PF21203">
    <property type="entry name" value="ECM10"/>
    <property type="match status" value="1"/>
</dbReference>
<dbReference type="EnsemblMetazoa" id="AALFPA23_006370.R8260">
    <property type="protein sequence ID" value="AALFPA23_006370.P8260"/>
    <property type="gene ID" value="AALFPA23_006370"/>
</dbReference>
<feature type="transmembrane region" description="Helical" evidence="9">
    <location>
        <begin position="204"/>
        <end position="221"/>
    </location>
</feature>
<keyword evidence="6" id="KW-0256">Endoplasmic reticulum</keyword>
<dbReference type="VEuPathDB" id="VectorBase:AALF015273"/>
<keyword evidence="4 9" id="KW-0812">Transmembrane</keyword>
<evidence type="ECO:0000313" key="13">
    <source>
        <dbReference type="Proteomes" id="UP000069940"/>
    </source>
</evidence>